<sequence>MKLRQIASGFTLIMVMASFQLLAQSSDDILGIWYNTEKTAKVKISKINGKFQGKIVWLEEPNPDGSPALDLENDDDELQKRPLMGLTILEELTFSKGMWKGGAIYDPKSGNTYSCEIRLKGEDTLEVKGYLGFSFIGRTVEWTQTSL</sequence>
<dbReference type="Proteomes" id="UP000199060">
    <property type="component" value="Unassembled WGS sequence"/>
</dbReference>
<dbReference type="RefSeq" id="WP_240507736.1">
    <property type="nucleotide sequence ID" value="NZ_FNAC01000006.1"/>
</dbReference>
<dbReference type="EMBL" id="FNAC01000006">
    <property type="protein sequence ID" value="SDC80071.1"/>
    <property type="molecule type" value="Genomic_DNA"/>
</dbReference>
<dbReference type="InterPro" id="IPR019223">
    <property type="entry name" value="DUF2147"/>
</dbReference>
<accession>A0A1G6PJB4</accession>
<evidence type="ECO:0000256" key="1">
    <source>
        <dbReference type="SAM" id="SignalP"/>
    </source>
</evidence>
<proteinExistence type="predicted"/>
<evidence type="ECO:0000313" key="3">
    <source>
        <dbReference type="EMBL" id="SDC80071.1"/>
    </source>
</evidence>
<dbReference type="PANTHER" id="PTHR36919:SF2">
    <property type="entry name" value="BLL6627 PROTEIN"/>
    <property type="match status" value="1"/>
</dbReference>
<feature type="signal peptide" evidence="1">
    <location>
        <begin position="1"/>
        <end position="23"/>
    </location>
</feature>
<dbReference type="STRING" id="686796.SAMN04488104_100663"/>
<evidence type="ECO:0000259" key="2">
    <source>
        <dbReference type="Pfam" id="PF09917"/>
    </source>
</evidence>
<feature type="domain" description="DUF2147" evidence="2">
    <location>
        <begin position="31"/>
        <end position="143"/>
    </location>
</feature>
<dbReference type="PANTHER" id="PTHR36919">
    <property type="entry name" value="BLR1215 PROTEIN"/>
    <property type="match status" value="1"/>
</dbReference>
<evidence type="ECO:0000313" key="4">
    <source>
        <dbReference type="Proteomes" id="UP000199060"/>
    </source>
</evidence>
<dbReference type="Pfam" id="PF09917">
    <property type="entry name" value="DUF2147"/>
    <property type="match status" value="1"/>
</dbReference>
<feature type="chain" id="PRO_5011735217" evidence="1">
    <location>
        <begin position="24"/>
        <end position="147"/>
    </location>
</feature>
<dbReference type="AlphaFoldDB" id="A0A1G6PJB4"/>
<name>A0A1G6PJB4_9BACT</name>
<gene>
    <name evidence="3" type="ORF">SAMN04488104_100663</name>
</gene>
<keyword evidence="4" id="KW-1185">Reference proteome</keyword>
<keyword evidence="1" id="KW-0732">Signal</keyword>
<protein>
    <submittedName>
        <fullName evidence="3">Uncharacterized conserved protein, DUF2147 family</fullName>
    </submittedName>
</protein>
<dbReference type="Gene3D" id="2.40.128.520">
    <property type="match status" value="1"/>
</dbReference>
<organism evidence="3 4">
    <name type="scientific">Algoriphagus faecimaris</name>
    <dbReference type="NCBI Taxonomy" id="686796"/>
    <lineage>
        <taxon>Bacteria</taxon>
        <taxon>Pseudomonadati</taxon>
        <taxon>Bacteroidota</taxon>
        <taxon>Cytophagia</taxon>
        <taxon>Cytophagales</taxon>
        <taxon>Cyclobacteriaceae</taxon>
        <taxon>Algoriphagus</taxon>
    </lineage>
</organism>
<reference evidence="4" key="1">
    <citation type="submission" date="2016-10" db="EMBL/GenBank/DDBJ databases">
        <authorList>
            <person name="Varghese N."/>
            <person name="Submissions S."/>
        </authorList>
    </citation>
    <scope>NUCLEOTIDE SEQUENCE [LARGE SCALE GENOMIC DNA]</scope>
    <source>
        <strain evidence="4">DSM 23095</strain>
    </source>
</reference>